<accession>A0ABW7CZ83</accession>
<proteinExistence type="predicted"/>
<name>A0ABW7CZ83_9GAMM</name>
<evidence type="ECO:0000313" key="2">
    <source>
        <dbReference type="EMBL" id="MFG6108874.1"/>
    </source>
</evidence>
<protein>
    <recommendedName>
        <fullName evidence="4">Lipoprotein</fullName>
    </recommendedName>
</protein>
<dbReference type="EMBL" id="JBHGCJ010000003">
    <property type="protein sequence ID" value="MFG6108874.1"/>
    <property type="molecule type" value="Genomic_DNA"/>
</dbReference>
<gene>
    <name evidence="2" type="ORF">ACEU0G_002868</name>
</gene>
<evidence type="ECO:0008006" key="4">
    <source>
        <dbReference type="Google" id="ProtNLM"/>
    </source>
</evidence>
<reference evidence="2 3" key="1">
    <citation type="submission" date="2024-09" db="EMBL/GenBank/DDBJ databases">
        <authorList>
            <consortium name="All-Russian atlas of soil microorganisms"/>
            <consortium name="as a basis for the search for new antimicrobial producers and enzymes with unique properties"/>
            <person name="Sokolova E.A."/>
            <person name="Voronina E.N."/>
        </authorList>
    </citation>
    <scope>NUCLEOTIDE SEQUENCE [LARGE SCALE GENOMIC DNA]</scope>
    <source>
        <strain evidence="2 3">AF-22b-331.1</strain>
    </source>
</reference>
<organism evidence="2 3">
    <name type="scientific">Stenotrophomonas nematodicola</name>
    <dbReference type="NCBI Taxonomy" id="2656746"/>
    <lineage>
        <taxon>Bacteria</taxon>
        <taxon>Pseudomonadati</taxon>
        <taxon>Pseudomonadota</taxon>
        <taxon>Gammaproteobacteria</taxon>
        <taxon>Lysobacterales</taxon>
        <taxon>Lysobacteraceae</taxon>
        <taxon>Stenotrophomonas</taxon>
    </lineage>
</organism>
<keyword evidence="3" id="KW-1185">Reference proteome</keyword>
<comment type="caution">
    <text evidence="2">The sequence shown here is derived from an EMBL/GenBank/DDBJ whole genome shotgun (WGS) entry which is preliminary data.</text>
</comment>
<evidence type="ECO:0000313" key="3">
    <source>
        <dbReference type="Proteomes" id="UP001605261"/>
    </source>
</evidence>
<sequence>MSRLTTMVLLAMVASGLPGCAHQAYKATVPDTRLHCVGSLPEVTSRPLNYLAPREDAEDRRLEFAEVAACVTLAGAALPVALYRLDALEGASEIDIRVSLSEGGTFAASAELLDAGFQPIKQYRFTDFVRRTNEYSLSVFVDRSRPTPPVYLLLRPDASHVGKQDTTITSQSSAFITPGGGAYRVGTEVSRMRPLLGAGKLQVVAYRARRAAFEEGATPHK</sequence>
<feature type="signal peptide" evidence="1">
    <location>
        <begin position="1"/>
        <end position="23"/>
    </location>
</feature>
<evidence type="ECO:0000256" key="1">
    <source>
        <dbReference type="SAM" id="SignalP"/>
    </source>
</evidence>
<feature type="chain" id="PRO_5045262518" description="Lipoprotein" evidence="1">
    <location>
        <begin position="24"/>
        <end position="221"/>
    </location>
</feature>
<dbReference type="Proteomes" id="UP001605261">
    <property type="component" value="Unassembled WGS sequence"/>
</dbReference>
<dbReference type="RefSeq" id="WP_394162313.1">
    <property type="nucleotide sequence ID" value="NZ_JBHGCJ010000003.1"/>
</dbReference>
<keyword evidence="1" id="KW-0732">Signal</keyword>